<dbReference type="Proteomes" id="UP001168821">
    <property type="component" value="Unassembled WGS sequence"/>
</dbReference>
<dbReference type="Gene3D" id="1.10.10.60">
    <property type="entry name" value="Homeodomain-like"/>
    <property type="match status" value="2"/>
</dbReference>
<dbReference type="PANTHER" id="PTHR46850">
    <property type="entry name" value="CHROMODOMAIN-HELICASE-DNA-BINDING PROTEIN 9"/>
    <property type="match status" value="1"/>
</dbReference>
<feature type="compositionally biased region" description="Basic and acidic residues" evidence="7">
    <location>
        <begin position="129"/>
        <end position="141"/>
    </location>
</feature>
<feature type="compositionally biased region" description="Low complexity" evidence="7">
    <location>
        <begin position="1473"/>
        <end position="1487"/>
    </location>
</feature>
<sequence>MSELESSSDSDLDNEGLSLGIRSRRSKLKKKRLRGDDYIPREGERGDIVYGSWARRECFMVERGLLTFGWGRWQEILQHSQLRKGWREQDVEDCARVILLYCLRFYRGDEKIRSFIWDLIAPSENGEQKISRNHHGLKDPVPRGIRNKNKKKGKDNRHAALTDPNHWSKSEKYDGDIFLESNYKKHLGRHANKVLLRVRMLYYIKHEIIGDLVQHIADGVHASALPINPPVTEQLPSEWWDTECDKSLLVGTWKHGYENYMAMRADPTLCFLSRCGPPSDRELQMATSNTQPNTPALNDDDLDDEDTNEESSLKSKNRDASEANSEVAEPSPGPSASSETQQPDGDDRDEGLDDKPAWPTITDLNTRLRRVITSYQRNYRKEEQKLAAAKAKPSIEPALSSPLAALAQVSQQFDVREAAALGLQGWDLQQLALYLLMERQGKQAMEQALRERERERERATIAKRWTKREEADFFRVAASYGVIYYRKKKSYDWTKFKQLARLEKKGDEELTEYYKHFVMMCKKQTGIHSEDGSYDTSIEHISEEKARRTLERLELLSRIREEVLTHPKLDERLKVCLTSADMPDWWIAGKHDKDLLLGVAKHGLGRTDYYLLNDPDLSFQEILRKKVNSENLAAETKDAIKLESHEDILKFDKDEILVKLEKGEGTLKIEKVAVKKESTEEKDKKVEENSKVELTIVKSEKTENEEKVKPEEKPKVEPEEIINEKKEDIVEEQPDSSENKTIETENTEEQVEPSEEVETPKTETNDQQEKEATVPEKTEEKPPPETKKAEETSTNEVKEKVEVKPPKTQFEDESDLCSKQAAELKAMFPDLEVIQPLSRLSQVDTFVLRDKQGTGALDFSETTVAQLFNNAVKWPKEYAIQVRLQHIIYAIETKEWPATKSFSAYATGIGNEFDIPVHELPNDPPKRDSSTPMSVGDAELMSISDRTNYNRKRKRHIAIDVETERAKLHALLNSSHMTNPKHGLSSWDEDSEDSRRSTPVQSNLQPPPAHQQTSSRLLGMSYEKYHSPKTIGQTTVIPGTSSTLTPIDLSSSITKSTDKNVDLQNEVQDFSMPSKKQAALGGGGKSGNKLDDTLTKLMKRKNCPVEEPVVGKEKKRRKLDEIVLGLSAAKEQSLFPESSKKPTVTPSVTVTPTSAPVSSSHNMTQKPFTITVTSVPSSAPSSRNSSIPNILPSGISSSSTSKDTYSSFLAQAEQQNLLMKKQQQQQRKSYEAMIADIGSSKVNSYSHEAKVNKWLAEQNAALAEQPLGADYLSPRRRRPRIDPTLLDWKKLTGDENVSVIHRVSGKKLTGPKAPTLKRLGQWLVENPMYDIDPKWAELVKERGNLSHDLQKRVPGGSSKKTTPGRPPLLSSPTGSTSSVSSANISTSIPSSLSFPTLSSSGLSGINSNLLSGLSGLGQFDPKNNPLLMPFAGLPNMNALSSMGSLGNLTNMNLFANLAGLGLPGLGAMDAAGLSGEKTTSSKSSNTKAQKPQEAHSSSKSQPSSSSSIPTTNPFPFFFPNPSLLYTPLGLGGLNPFTLQPGMSAAYDTLAQQCGLLNGSLNPAASPNSSMKTSKSSSSRPSSSSTVTTATTSSASGVKSMRSSREAQLQQLLLPPDTQILETISKAASSLDANLKQAKGDKKEDKRKALESLRGMLPTDFTSSPDKYKDKKGMPGLADFTKLLEAQTGTSKKSQEQQMKEAIEQLSKSSAELTAKAVGEDSSSTKRPRESLESSETASIEENPPKKMKESPSPQPEKSSVNTGNEQEGVDIETLLPPSTVVKTLCVNVEKLQEKPKEKDDSEEKKEDPPCPPKEEEVKEVEEKKEEAPPPPVEAPPESPPKKSTKRTRGKRKSGELPPIDPEAIIEKKNLRSSASRSAAAAAARAAAEQAAAKQAEAENAQKLQDSESAS</sequence>
<dbReference type="InterPro" id="IPR051493">
    <property type="entry name" value="CHD"/>
</dbReference>
<comment type="subcellular location">
    <subcellularLocation>
        <location evidence="1">Nucleus</location>
    </subcellularLocation>
</comment>
<feature type="compositionally biased region" description="Low complexity" evidence="7">
    <location>
        <begin position="1564"/>
        <end position="1599"/>
    </location>
</feature>
<feature type="compositionally biased region" description="Basic and acidic residues" evidence="7">
    <location>
        <begin position="702"/>
        <end position="728"/>
    </location>
</feature>
<dbReference type="PANTHER" id="PTHR46850:SF1">
    <property type="entry name" value="CHROMODOMAIN-HELICASE-DNA-BINDING PROTEIN 9"/>
    <property type="match status" value="1"/>
</dbReference>
<feature type="domain" description="BRK" evidence="8">
    <location>
        <begin position="1292"/>
        <end position="1336"/>
    </location>
</feature>
<feature type="compositionally biased region" description="Low complexity" evidence="7">
    <location>
        <begin position="1871"/>
        <end position="1903"/>
    </location>
</feature>
<evidence type="ECO:0000256" key="7">
    <source>
        <dbReference type="SAM" id="MobiDB-lite"/>
    </source>
</evidence>
<keyword evidence="3" id="KW-0805">Transcription regulation</keyword>
<feature type="region of interest" description="Disordered" evidence="7">
    <location>
        <begin position="1346"/>
        <end position="1382"/>
    </location>
</feature>
<feature type="compositionally biased region" description="Basic and acidic residues" evidence="7">
    <location>
        <begin position="1692"/>
        <end position="1702"/>
    </location>
</feature>
<dbReference type="InterPro" id="IPR037259">
    <property type="entry name" value="BRK_sf"/>
</dbReference>
<feature type="coiled-coil region" evidence="6">
    <location>
        <begin position="365"/>
        <end position="392"/>
    </location>
</feature>
<feature type="region of interest" description="Disordered" evidence="7">
    <location>
        <begin position="1072"/>
        <end position="1091"/>
    </location>
</feature>
<feature type="region of interest" description="Disordered" evidence="7">
    <location>
        <begin position="918"/>
        <end position="947"/>
    </location>
</feature>
<feature type="region of interest" description="Disordered" evidence="7">
    <location>
        <begin position="281"/>
        <end position="361"/>
    </location>
</feature>
<dbReference type="GO" id="GO:0006325">
    <property type="term" value="P:chromatin organization"/>
    <property type="evidence" value="ECO:0007669"/>
    <property type="project" value="UniProtKB-KW"/>
</dbReference>
<gene>
    <name evidence="9" type="ORF">Zmor_014112</name>
</gene>
<evidence type="ECO:0000259" key="8">
    <source>
        <dbReference type="SMART" id="SM00592"/>
    </source>
</evidence>
<keyword evidence="2" id="KW-0156">Chromatin regulator</keyword>
<comment type="caution">
    <text evidence="9">The sequence shown here is derived from an EMBL/GenBank/DDBJ whole genome shotgun (WGS) entry which is preliminary data.</text>
</comment>
<keyword evidence="6" id="KW-0175">Coiled coil</keyword>
<feature type="compositionally biased region" description="Basic residues" evidence="7">
    <location>
        <begin position="1842"/>
        <end position="1851"/>
    </location>
</feature>
<keyword evidence="10" id="KW-1185">Reference proteome</keyword>
<evidence type="ECO:0000256" key="3">
    <source>
        <dbReference type="ARBA" id="ARBA00023015"/>
    </source>
</evidence>
<feature type="compositionally biased region" description="Basic and acidic residues" evidence="7">
    <location>
        <begin position="1790"/>
        <end position="1827"/>
    </location>
</feature>
<dbReference type="Gene3D" id="3.40.5.120">
    <property type="match status" value="1"/>
</dbReference>
<feature type="compositionally biased region" description="Basic and acidic residues" evidence="7">
    <location>
        <begin position="758"/>
        <end position="805"/>
    </location>
</feature>
<dbReference type="InterPro" id="IPR056342">
    <property type="entry name" value="HTH_CHD6-9"/>
</dbReference>
<evidence type="ECO:0000256" key="5">
    <source>
        <dbReference type="ARBA" id="ARBA00023242"/>
    </source>
</evidence>
<dbReference type="SUPFAM" id="SSF160481">
    <property type="entry name" value="BRK domain-like"/>
    <property type="match status" value="1"/>
</dbReference>
<feature type="compositionally biased region" description="Basic and acidic residues" evidence="7">
    <location>
        <begin position="918"/>
        <end position="929"/>
    </location>
</feature>
<feature type="region of interest" description="Disordered" evidence="7">
    <location>
        <begin position="1473"/>
        <end position="1508"/>
    </location>
</feature>
<proteinExistence type="predicted"/>
<keyword evidence="5" id="KW-0539">Nucleus</keyword>
<feature type="compositionally biased region" description="Polar residues" evidence="7">
    <location>
        <begin position="998"/>
        <end position="1015"/>
    </location>
</feature>
<dbReference type="GO" id="GO:0005634">
    <property type="term" value="C:nucleus"/>
    <property type="evidence" value="ECO:0007669"/>
    <property type="project" value="UniProtKB-SubCell"/>
</dbReference>
<feature type="region of interest" description="Disordered" evidence="7">
    <location>
        <begin position="1633"/>
        <end position="1910"/>
    </location>
</feature>
<feature type="region of interest" description="Disordered" evidence="7">
    <location>
        <begin position="1174"/>
        <end position="1198"/>
    </location>
</feature>
<feature type="compositionally biased region" description="Acidic residues" evidence="7">
    <location>
        <begin position="298"/>
        <end position="309"/>
    </location>
</feature>
<dbReference type="Pfam" id="PF23078">
    <property type="entry name" value="HTH_CHD6-9"/>
    <property type="match status" value="1"/>
</dbReference>
<dbReference type="EMBL" id="JALNTZ010000004">
    <property type="protein sequence ID" value="KAJ3654962.1"/>
    <property type="molecule type" value="Genomic_DNA"/>
</dbReference>
<feature type="region of interest" description="Disordered" evidence="7">
    <location>
        <begin position="971"/>
        <end position="1015"/>
    </location>
</feature>
<feature type="compositionally biased region" description="Basic residues" evidence="7">
    <location>
        <begin position="145"/>
        <end position="155"/>
    </location>
</feature>
<evidence type="ECO:0000256" key="6">
    <source>
        <dbReference type="SAM" id="Coils"/>
    </source>
</evidence>
<feature type="region of interest" description="Disordered" evidence="7">
    <location>
        <begin position="1560"/>
        <end position="1606"/>
    </location>
</feature>
<feature type="compositionally biased region" description="Basic and acidic residues" evidence="7">
    <location>
        <begin position="156"/>
        <end position="165"/>
    </location>
</feature>
<name>A0AA38IE92_9CUCU</name>
<evidence type="ECO:0000313" key="10">
    <source>
        <dbReference type="Proteomes" id="UP001168821"/>
    </source>
</evidence>
<keyword evidence="4" id="KW-0804">Transcription</keyword>
<evidence type="ECO:0000256" key="2">
    <source>
        <dbReference type="ARBA" id="ARBA00022853"/>
    </source>
</evidence>
<feature type="compositionally biased region" description="Low complexity" evidence="7">
    <location>
        <begin position="1361"/>
        <end position="1382"/>
    </location>
</feature>
<feature type="region of interest" description="Disordered" evidence="7">
    <location>
        <begin position="702"/>
        <end position="814"/>
    </location>
</feature>
<feature type="compositionally biased region" description="Basic and acidic residues" evidence="7">
    <location>
        <begin position="1637"/>
        <end position="1650"/>
    </location>
</feature>
<feature type="compositionally biased region" description="Low complexity" evidence="7">
    <location>
        <begin position="325"/>
        <end position="339"/>
    </location>
</feature>
<reference evidence="9" key="1">
    <citation type="journal article" date="2023" name="G3 (Bethesda)">
        <title>Whole genome assemblies of Zophobas morio and Tenebrio molitor.</title>
        <authorList>
            <person name="Kaur S."/>
            <person name="Stinson S.A."/>
            <person name="diCenzo G.C."/>
        </authorList>
    </citation>
    <scope>NUCLEOTIDE SEQUENCE</scope>
    <source>
        <strain evidence="9">QUZm001</strain>
    </source>
</reference>
<feature type="compositionally biased region" description="Pro residues" evidence="7">
    <location>
        <begin position="1828"/>
        <end position="1838"/>
    </location>
</feature>
<organism evidence="9 10">
    <name type="scientific">Zophobas morio</name>
    <dbReference type="NCBI Taxonomy" id="2755281"/>
    <lineage>
        <taxon>Eukaryota</taxon>
        <taxon>Metazoa</taxon>
        <taxon>Ecdysozoa</taxon>
        <taxon>Arthropoda</taxon>
        <taxon>Hexapoda</taxon>
        <taxon>Insecta</taxon>
        <taxon>Pterygota</taxon>
        <taxon>Neoptera</taxon>
        <taxon>Endopterygota</taxon>
        <taxon>Coleoptera</taxon>
        <taxon>Polyphaga</taxon>
        <taxon>Cucujiformia</taxon>
        <taxon>Tenebrionidae</taxon>
        <taxon>Zophobas</taxon>
    </lineage>
</organism>
<feature type="compositionally biased region" description="Basic and acidic residues" evidence="7">
    <location>
        <begin position="1722"/>
        <end position="1731"/>
    </location>
</feature>
<evidence type="ECO:0000313" key="9">
    <source>
        <dbReference type="EMBL" id="KAJ3654962.1"/>
    </source>
</evidence>
<accession>A0AA38IE92</accession>
<dbReference type="InterPro" id="IPR006576">
    <property type="entry name" value="BRK_domain"/>
</dbReference>
<feature type="compositionally biased region" description="Low complexity" evidence="7">
    <location>
        <begin position="1141"/>
        <end position="1160"/>
    </location>
</feature>
<feature type="compositionally biased region" description="Acidic residues" evidence="7">
    <location>
        <begin position="745"/>
        <end position="757"/>
    </location>
</feature>
<evidence type="ECO:0000256" key="1">
    <source>
        <dbReference type="ARBA" id="ARBA00004123"/>
    </source>
</evidence>
<dbReference type="Pfam" id="PF07533">
    <property type="entry name" value="BRK"/>
    <property type="match status" value="1"/>
</dbReference>
<feature type="compositionally biased region" description="Basic and acidic residues" evidence="7">
    <location>
        <begin position="311"/>
        <end position="321"/>
    </location>
</feature>
<feature type="region of interest" description="Disordered" evidence="7">
    <location>
        <begin position="129"/>
        <end position="165"/>
    </location>
</feature>
<dbReference type="SMART" id="SM00592">
    <property type="entry name" value="BRK"/>
    <property type="match status" value="1"/>
</dbReference>
<evidence type="ECO:0000256" key="4">
    <source>
        <dbReference type="ARBA" id="ARBA00023163"/>
    </source>
</evidence>
<protein>
    <recommendedName>
        <fullName evidence="8">BRK domain-containing protein</fullName>
    </recommendedName>
</protein>
<feature type="compositionally biased region" description="Low complexity" evidence="7">
    <location>
        <begin position="1497"/>
        <end position="1508"/>
    </location>
</feature>
<feature type="region of interest" description="Disordered" evidence="7">
    <location>
        <begin position="1134"/>
        <end position="1162"/>
    </location>
</feature>
<feature type="compositionally biased region" description="Polar residues" evidence="7">
    <location>
        <begin position="285"/>
        <end position="296"/>
    </location>
</feature>